<dbReference type="SUPFAM" id="SSF47384">
    <property type="entry name" value="Homodimeric domain of signal transducing histidine kinase"/>
    <property type="match status" value="1"/>
</dbReference>
<proteinExistence type="predicted"/>
<comment type="subcellular location">
    <subcellularLocation>
        <location evidence="2">Cell membrane</location>
        <topology evidence="2">Multi-pass membrane protein</topology>
    </subcellularLocation>
</comment>
<evidence type="ECO:0000256" key="7">
    <source>
        <dbReference type="ARBA" id="ARBA00022741"/>
    </source>
</evidence>
<dbReference type="OrthoDB" id="9815750at2"/>
<keyword evidence="18" id="KW-1185">Reference proteome</keyword>
<keyword evidence="12" id="KW-1133">Transmembrane helix</keyword>
<dbReference type="CDD" id="cd00082">
    <property type="entry name" value="HisKA"/>
    <property type="match status" value="1"/>
</dbReference>
<dbReference type="InterPro" id="IPR000700">
    <property type="entry name" value="PAS-assoc_C"/>
</dbReference>
<dbReference type="SMART" id="SM00304">
    <property type="entry name" value="HAMP"/>
    <property type="match status" value="1"/>
</dbReference>
<evidence type="ECO:0000256" key="6">
    <source>
        <dbReference type="ARBA" id="ARBA00022679"/>
    </source>
</evidence>
<comment type="catalytic activity">
    <reaction evidence="1">
        <text>ATP + protein L-histidine = ADP + protein N-phospho-L-histidine.</text>
        <dbReference type="EC" id="2.7.13.3"/>
    </reaction>
</comment>
<dbReference type="AlphaFoldDB" id="A0A1I2HY63"/>
<keyword evidence="8" id="KW-0418">Kinase</keyword>
<dbReference type="Gene3D" id="3.30.565.10">
    <property type="entry name" value="Histidine kinase-like ATPase, C-terminal domain"/>
    <property type="match status" value="1"/>
</dbReference>
<evidence type="ECO:0000256" key="8">
    <source>
        <dbReference type="ARBA" id="ARBA00022777"/>
    </source>
</evidence>
<evidence type="ECO:0000256" key="11">
    <source>
        <dbReference type="ARBA" id="ARBA00023136"/>
    </source>
</evidence>
<evidence type="ECO:0000259" key="13">
    <source>
        <dbReference type="PROSITE" id="PS50109"/>
    </source>
</evidence>
<dbReference type="SMART" id="SM00388">
    <property type="entry name" value="HisKA"/>
    <property type="match status" value="1"/>
</dbReference>
<dbReference type="Proteomes" id="UP000198855">
    <property type="component" value="Unassembled WGS sequence"/>
</dbReference>
<dbReference type="InterPro" id="IPR003661">
    <property type="entry name" value="HisK_dim/P_dom"/>
</dbReference>
<dbReference type="PROSITE" id="PS50109">
    <property type="entry name" value="HIS_KIN"/>
    <property type="match status" value="1"/>
</dbReference>
<dbReference type="InterPro" id="IPR003594">
    <property type="entry name" value="HATPase_dom"/>
</dbReference>
<keyword evidence="4" id="KW-1003">Cell membrane</keyword>
<dbReference type="Pfam" id="PF13426">
    <property type="entry name" value="PAS_9"/>
    <property type="match status" value="1"/>
</dbReference>
<keyword evidence="7" id="KW-0547">Nucleotide-binding</keyword>
<dbReference type="Gene3D" id="1.10.287.130">
    <property type="match status" value="1"/>
</dbReference>
<evidence type="ECO:0000313" key="17">
    <source>
        <dbReference type="EMBL" id="SFF35085.1"/>
    </source>
</evidence>
<dbReference type="PANTHER" id="PTHR43065:SF34">
    <property type="entry name" value="SPORULATION KINASE A"/>
    <property type="match status" value="1"/>
</dbReference>
<dbReference type="PRINTS" id="PR00344">
    <property type="entry name" value="BCTRLSENSOR"/>
</dbReference>
<dbReference type="STRING" id="1045775.SAMN05216378_0045"/>
<dbReference type="InterPro" id="IPR000014">
    <property type="entry name" value="PAS"/>
</dbReference>
<dbReference type="GO" id="GO:0000155">
    <property type="term" value="F:phosphorelay sensor kinase activity"/>
    <property type="evidence" value="ECO:0007669"/>
    <property type="project" value="InterPro"/>
</dbReference>
<dbReference type="CDD" id="cd00130">
    <property type="entry name" value="PAS"/>
    <property type="match status" value="1"/>
</dbReference>
<organism evidence="17 18">
    <name type="scientific">Paenibacillus catalpae</name>
    <dbReference type="NCBI Taxonomy" id="1045775"/>
    <lineage>
        <taxon>Bacteria</taxon>
        <taxon>Bacillati</taxon>
        <taxon>Bacillota</taxon>
        <taxon>Bacilli</taxon>
        <taxon>Bacillales</taxon>
        <taxon>Paenibacillaceae</taxon>
        <taxon>Paenibacillus</taxon>
    </lineage>
</organism>
<dbReference type="PANTHER" id="PTHR43065">
    <property type="entry name" value="SENSOR HISTIDINE KINASE"/>
    <property type="match status" value="1"/>
</dbReference>
<accession>A0A1I2HY63</accession>
<keyword evidence="9" id="KW-0067">ATP-binding</keyword>
<dbReference type="GO" id="GO:0005524">
    <property type="term" value="F:ATP binding"/>
    <property type="evidence" value="ECO:0007669"/>
    <property type="project" value="UniProtKB-KW"/>
</dbReference>
<reference evidence="18" key="1">
    <citation type="submission" date="2016-10" db="EMBL/GenBank/DDBJ databases">
        <authorList>
            <person name="Varghese N."/>
            <person name="Submissions S."/>
        </authorList>
    </citation>
    <scope>NUCLEOTIDE SEQUENCE [LARGE SCALE GENOMIC DNA]</scope>
    <source>
        <strain evidence="18">CGMCC 1.10784</strain>
    </source>
</reference>
<feature type="domain" description="Histidine kinase" evidence="13">
    <location>
        <begin position="400"/>
        <end position="604"/>
    </location>
</feature>
<dbReference type="EC" id="2.7.13.3" evidence="3"/>
<evidence type="ECO:0000313" key="18">
    <source>
        <dbReference type="Proteomes" id="UP000198855"/>
    </source>
</evidence>
<evidence type="ECO:0000256" key="4">
    <source>
        <dbReference type="ARBA" id="ARBA00022475"/>
    </source>
</evidence>
<sequence length="624" mass="69984">MSFKAKFSIYIFMIVLAMFILIVILDQYAALRNMNADMERVMKQASSKLSESFEQHPGWSSTSVSLREDPDFEPNEMQQLLKKLYPDLEEVTVFRPDSAAAMSDDKVLFGTYTIRDEAQDMHYAWQAAEKGFQVREVELGGKVYIKSYYSDPSLAPYVIGMVYNSEEYNQIMSVKRMDAITYAGIILLFVLVSSYLLAGFMLRPLNAILWKVNEVSLGRFQTAIKVRGKDEFGLLALKINAMSQNLSIYMEKLRQAFEDNRQMKEYLQSFIDHTSDAIHVVDLQGKTIQVNTAFEQLFGYTAEEVFGAEIELVPDTHRGEMRLIIQSLQEGKVLPAQETIRMTKSGEIIPVSVTISPIRDTEGVIQAYASITRDMRSRNRMEELLRRSEKLTTVGQLAAGVAHEIRNPLTTLRGFLQLQQHTGKMNPEHTELMLSELDRINLIVGEFLILAKPQATRFATKDVRDVFRSVLSLIDSEGHLHNVTFKTSFTEAACLVSCEENQLKQVFINLLKNGIEAMPSGGRIHTHIASKNDQITISITDEGIGIPEDMIPKIGNPFFTGKESGTGLGMMISQRIIHSHHGLMEIKSQVNVGTTITITLPSLKEGNTNGILDGGLGEKNANAG</sequence>
<gene>
    <name evidence="17" type="ORF">SAMN05216378_0045</name>
</gene>
<dbReference type="PROSITE" id="PS50112">
    <property type="entry name" value="PAS"/>
    <property type="match status" value="1"/>
</dbReference>
<dbReference type="SUPFAM" id="SSF55785">
    <property type="entry name" value="PYP-like sensor domain (PAS domain)"/>
    <property type="match status" value="1"/>
</dbReference>
<dbReference type="RefSeq" id="WP_091190858.1">
    <property type="nucleotide sequence ID" value="NZ_FOMT01000010.1"/>
</dbReference>
<dbReference type="InterPro" id="IPR035965">
    <property type="entry name" value="PAS-like_dom_sf"/>
</dbReference>
<keyword evidence="11 12" id="KW-0472">Membrane</keyword>
<evidence type="ECO:0000256" key="2">
    <source>
        <dbReference type="ARBA" id="ARBA00004651"/>
    </source>
</evidence>
<dbReference type="EMBL" id="FOMT01000010">
    <property type="protein sequence ID" value="SFF35085.1"/>
    <property type="molecule type" value="Genomic_DNA"/>
</dbReference>
<feature type="domain" description="PAC" evidence="15">
    <location>
        <begin position="335"/>
        <end position="387"/>
    </location>
</feature>
<protein>
    <recommendedName>
        <fullName evidence="3">histidine kinase</fullName>
        <ecNumber evidence="3">2.7.13.3</ecNumber>
    </recommendedName>
</protein>
<dbReference type="InterPro" id="IPR036890">
    <property type="entry name" value="HATPase_C_sf"/>
</dbReference>
<evidence type="ECO:0000259" key="14">
    <source>
        <dbReference type="PROSITE" id="PS50112"/>
    </source>
</evidence>
<keyword evidence="10" id="KW-0902">Two-component regulatory system</keyword>
<keyword evidence="5" id="KW-0597">Phosphoprotein</keyword>
<dbReference type="PROSITE" id="PS50113">
    <property type="entry name" value="PAC"/>
    <property type="match status" value="1"/>
</dbReference>
<keyword evidence="6" id="KW-0808">Transferase</keyword>
<dbReference type="InterPro" id="IPR004358">
    <property type="entry name" value="Sig_transdc_His_kin-like_C"/>
</dbReference>
<dbReference type="CDD" id="cd06225">
    <property type="entry name" value="HAMP"/>
    <property type="match status" value="1"/>
</dbReference>
<dbReference type="PROSITE" id="PS50885">
    <property type="entry name" value="HAMP"/>
    <property type="match status" value="1"/>
</dbReference>
<dbReference type="Pfam" id="PF02518">
    <property type="entry name" value="HATPase_c"/>
    <property type="match status" value="1"/>
</dbReference>
<feature type="domain" description="PAS" evidence="14">
    <location>
        <begin position="263"/>
        <end position="332"/>
    </location>
</feature>
<feature type="transmembrane region" description="Helical" evidence="12">
    <location>
        <begin position="7"/>
        <end position="25"/>
    </location>
</feature>
<evidence type="ECO:0000256" key="10">
    <source>
        <dbReference type="ARBA" id="ARBA00023012"/>
    </source>
</evidence>
<evidence type="ECO:0000259" key="15">
    <source>
        <dbReference type="PROSITE" id="PS50113"/>
    </source>
</evidence>
<feature type="domain" description="HAMP" evidence="16">
    <location>
        <begin position="199"/>
        <end position="251"/>
    </location>
</feature>
<evidence type="ECO:0000256" key="9">
    <source>
        <dbReference type="ARBA" id="ARBA00022840"/>
    </source>
</evidence>
<dbReference type="SUPFAM" id="SSF55874">
    <property type="entry name" value="ATPase domain of HSP90 chaperone/DNA topoisomerase II/histidine kinase"/>
    <property type="match status" value="1"/>
</dbReference>
<dbReference type="GO" id="GO:0005886">
    <property type="term" value="C:plasma membrane"/>
    <property type="evidence" value="ECO:0007669"/>
    <property type="project" value="UniProtKB-SubCell"/>
</dbReference>
<evidence type="ECO:0000256" key="12">
    <source>
        <dbReference type="SAM" id="Phobius"/>
    </source>
</evidence>
<dbReference type="SMART" id="SM00091">
    <property type="entry name" value="PAS"/>
    <property type="match status" value="1"/>
</dbReference>
<keyword evidence="12" id="KW-0812">Transmembrane</keyword>
<dbReference type="Pfam" id="PF00672">
    <property type="entry name" value="HAMP"/>
    <property type="match status" value="1"/>
</dbReference>
<dbReference type="Gene3D" id="3.30.450.20">
    <property type="entry name" value="PAS domain"/>
    <property type="match status" value="1"/>
</dbReference>
<name>A0A1I2HY63_9BACL</name>
<evidence type="ECO:0000256" key="1">
    <source>
        <dbReference type="ARBA" id="ARBA00000085"/>
    </source>
</evidence>
<dbReference type="Pfam" id="PF00512">
    <property type="entry name" value="HisKA"/>
    <property type="match status" value="1"/>
</dbReference>
<evidence type="ECO:0000259" key="16">
    <source>
        <dbReference type="PROSITE" id="PS50885"/>
    </source>
</evidence>
<dbReference type="SMART" id="SM00387">
    <property type="entry name" value="HATPase_c"/>
    <property type="match status" value="1"/>
</dbReference>
<dbReference type="InterPro" id="IPR005467">
    <property type="entry name" value="His_kinase_dom"/>
</dbReference>
<dbReference type="NCBIfam" id="TIGR00229">
    <property type="entry name" value="sensory_box"/>
    <property type="match status" value="1"/>
</dbReference>
<evidence type="ECO:0000256" key="5">
    <source>
        <dbReference type="ARBA" id="ARBA00022553"/>
    </source>
</evidence>
<dbReference type="Gene3D" id="6.10.340.10">
    <property type="match status" value="1"/>
</dbReference>
<dbReference type="SUPFAM" id="SSF158472">
    <property type="entry name" value="HAMP domain-like"/>
    <property type="match status" value="1"/>
</dbReference>
<dbReference type="InterPro" id="IPR003660">
    <property type="entry name" value="HAMP_dom"/>
</dbReference>
<feature type="transmembrane region" description="Helical" evidence="12">
    <location>
        <begin position="179"/>
        <end position="202"/>
    </location>
</feature>
<evidence type="ECO:0000256" key="3">
    <source>
        <dbReference type="ARBA" id="ARBA00012438"/>
    </source>
</evidence>
<dbReference type="InterPro" id="IPR036097">
    <property type="entry name" value="HisK_dim/P_sf"/>
</dbReference>